<sequence length="573" mass="64741">MLRLNIVKLYNNSQSVINNRFLTTTLNQHNSSSSSGIGTFSQLSSLSLFSNRYCTNSNNSSKSNETTIDNKVRVRYAPSPTGMMHLGGLRTALFNYLFAKKNNGTFILRIEDTDRARTVEGSAKNLEDCLTWAGIPYDEGPARPATHIDIPSYVQSERLAIYQQHADRLLEQGYAYRCVCTPEELENARNLKAKKGAIMPERCSCASMQDKIRAEAKPGEFTIRMKVPSDKTTKFTDVVKGNVQFSNQQIDDQILMKSDGFPTYHLASVVDDHLMGITHIIRGEEWLNSTPKHILLYEYFGWKTPVFAHLPLLLNSDKSKLSKRQGDVSVDSYINKGYLPEALVNFVALLGWSPSESNKEIFTLDELVDGFTLESINKSGSVVNIERLDWMNVNHIRLLLANDDSYLVLAKQIKDSLVQRLAIDESSIDDGYLKRAIHCIKERIVKIDESYTLLAPFFVHPQMNSEQAMKMKEKIWKSDVSPAQANQLLQNLSELDESQYQSDVIYQTLQSTARTLYPELKTDKEITGKTNQLMSVLRYLITANPTGGNLPLTIETLGKSKTLERINHSLNQI</sequence>
<dbReference type="InterPro" id="IPR014729">
    <property type="entry name" value="Rossmann-like_a/b/a_fold"/>
</dbReference>
<dbReference type="PROSITE" id="PS00178">
    <property type="entry name" value="AA_TRNA_LIGASE_I"/>
    <property type="match status" value="1"/>
</dbReference>
<dbReference type="PANTHER" id="PTHR43311">
    <property type="entry name" value="GLUTAMATE--TRNA LIGASE"/>
    <property type="match status" value="1"/>
</dbReference>
<dbReference type="RefSeq" id="XP_020427370.1">
    <property type="nucleotide sequence ID" value="XM_020582067.1"/>
</dbReference>
<dbReference type="GO" id="GO:0006424">
    <property type="term" value="P:glutamyl-tRNA aminoacylation"/>
    <property type="evidence" value="ECO:0007669"/>
    <property type="project" value="InterPro"/>
</dbReference>
<keyword evidence="4 10" id="KW-0436">Ligase</keyword>
<dbReference type="InterPro" id="IPR033910">
    <property type="entry name" value="GluRS_core"/>
</dbReference>
<evidence type="ECO:0000256" key="9">
    <source>
        <dbReference type="ARBA" id="ARBA00030865"/>
    </source>
</evidence>
<dbReference type="InterPro" id="IPR020751">
    <property type="entry name" value="aa-tRNA-synth_I_codon-bd_sub2"/>
</dbReference>
<dbReference type="Pfam" id="PF19269">
    <property type="entry name" value="Anticodon_2"/>
    <property type="match status" value="1"/>
</dbReference>
<keyword evidence="6 10" id="KW-0067">ATP-binding</keyword>
<dbReference type="STRING" id="670386.D3BU50"/>
<proteinExistence type="inferred from homology"/>
<evidence type="ECO:0000259" key="11">
    <source>
        <dbReference type="Pfam" id="PF00749"/>
    </source>
</evidence>
<comment type="caution">
    <text evidence="13">The sequence shown here is derived from an EMBL/GenBank/DDBJ whole genome shotgun (WGS) entry which is preliminary data.</text>
</comment>
<dbReference type="EC" id="6.1.1.17" evidence="3"/>
<dbReference type="Pfam" id="PF00749">
    <property type="entry name" value="tRNA-synt_1c"/>
    <property type="match status" value="1"/>
</dbReference>
<dbReference type="AlphaFoldDB" id="D3BU50"/>
<dbReference type="PANTHER" id="PTHR43311:SF2">
    <property type="entry name" value="GLUTAMATE--TRNA LIGASE, MITOCHONDRIAL-RELATED"/>
    <property type="match status" value="1"/>
</dbReference>
<gene>
    <name evidence="13" type="primary">mgluS</name>
    <name evidence="13" type="ORF">PPL_11311</name>
</gene>
<evidence type="ECO:0000256" key="6">
    <source>
        <dbReference type="ARBA" id="ARBA00022840"/>
    </source>
</evidence>
<dbReference type="GO" id="GO:0005739">
    <property type="term" value="C:mitochondrion"/>
    <property type="evidence" value="ECO:0007669"/>
    <property type="project" value="UniProtKB-SubCell"/>
</dbReference>
<evidence type="ECO:0000256" key="4">
    <source>
        <dbReference type="ARBA" id="ARBA00022598"/>
    </source>
</evidence>
<dbReference type="NCBIfam" id="TIGR00464">
    <property type="entry name" value="gltX_bact"/>
    <property type="match status" value="1"/>
</dbReference>
<keyword evidence="7 10" id="KW-0648">Protein biosynthesis</keyword>
<dbReference type="InterPro" id="IPR001412">
    <property type="entry name" value="aa-tRNA-synth_I_CS"/>
</dbReference>
<dbReference type="InterPro" id="IPR008925">
    <property type="entry name" value="aa_tRNA-synth_I_cd-bd_sf"/>
</dbReference>
<feature type="domain" description="Aminoacyl-tRNA synthetase class I anticodon-binding" evidence="12">
    <location>
        <begin position="417"/>
        <end position="569"/>
    </location>
</feature>
<evidence type="ECO:0000256" key="2">
    <source>
        <dbReference type="ARBA" id="ARBA00007894"/>
    </source>
</evidence>
<dbReference type="InParanoid" id="D3BU50"/>
<dbReference type="GO" id="GO:0005524">
    <property type="term" value="F:ATP binding"/>
    <property type="evidence" value="ECO:0007669"/>
    <property type="project" value="UniProtKB-KW"/>
</dbReference>
<evidence type="ECO:0000256" key="10">
    <source>
        <dbReference type="RuleBase" id="RU363037"/>
    </source>
</evidence>
<dbReference type="InterPro" id="IPR004527">
    <property type="entry name" value="Glu-tRNA-ligase_bac/mito"/>
</dbReference>
<dbReference type="InterPro" id="IPR045462">
    <property type="entry name" value="aa-tRNA-synth_I_cd-bd"/>
</dbReference>
<dbReference type="OMA" id="CLEWAGI"/>
<dbReference type="EMBL" id="ADBJ01000056">
    <property type="protein sequence ID" value="EFA75236.1"/>
    <property type="molecule type" value="Genomic_DNA"/>
</dbReference>
<name>D3BU50_HETP5</name>
<comment type="similarity">
    <text evidence="2">Belongs to the class-I aminoacyl-tRNA synthetase family. Glutamate--tRNA ligase type 1 subfamily.</text>
</comment>
<evidence type="ECO:0000256" key="1">
    <source>
        <dbReference type="ARBA" id="ARBA00004173"/>
    </source>
</evidence>
<dbReference type="GeneID" id="31366779"/>
<dbReference type="InterPro" id="IPR000924">
    <property type="entry name" value="Glu/Gln-tRNA-synth"/>
</dbReference>
<dbReference type="GO" id="GO:0008270">
    <property type="term" value="F:zinc ion binding"/>
    <property type="evidence" value="ECO:0007669"/>
    <property type="project" value="InterPro"/>
</dbReference>
<dbReference type="FunFam" id="3.40.50.620:FF:000045">
    <property type="entry name" value="Glutamate--tRNA ligase, mitochondrial"/>
    <property type="match status" value="1"/>
</dbReference>
<dbReference type="Proteomes" id="UP000001396">
    <property type="component" value="Unassembled WGS sequence"/>
</dbReference>
<accession>D3BU50</accession>
<keyword evidence="5 10" id="KW-0547">Nucleotide-binding</keyword>
<keyword evidence="14" id="KW-1185">Reference proteome</keyword>
<dbReference type="SUPFAM" id="SSF52374">
    <property type="entry name" value="Nucleotidylyl transferase"/>
    <property type="match status" value="1"/>
</dbReference>
<evidence type="ECO:0000256" key="7">
    <source>
        <dbReference type="ARBA" id="ARBA00022917"/>
    </source>
</evidence>
<dbReference type="InterPro" id="IPR049940">
    <property type="entry name" value="GluQ/Sye"/>
</dbReference>
<dbReference type="SUPFAM" id="SSF48163">
    <property type="entry name" value="An anticodon-binding domain of class I aminoacyl-tRNA synthetases"/>
    <property type="match status" value="1"/>
</dbReference>
<dbReference type="GO" id="GO:0000049">
    <property type="term" value="F:tRNA binding"/>
    <property type="evidence" value="ECO:0007669"/>
    <property type="project" value="InterPro"/>
</dbReference>
<dbReference type="Gene3D" id="3.40.50.620">
    <property type="entry name" value="HUPs"/>
    <property type="match status" value="1"/>
</dbReference>
<dbReference type="PRINTS" id="PR00987">
    <property type="entry name" value="TRNASYNTHGLU"/>
</dbReference>
<evidence type="ECO:0000313" key="13">
    <source>
        <dbReference type="EMBL" id="EFA75236.1"/>
    </source>
</evidence>
<protein>
    <recommendedName>
        <fullName evidence="3">glutamate--tRNA ligase</fullName>
        <ecNumber evidence="3">6.1.1.17</ecNumber>
    </recommendedName>
    <alternativeName>
        <fullName evidence="9">Glutamyl-tRNA synthetase</fullName>
    </alternativeName>
</protein>
<dbReference type="HAMAP" id="MF_00022">
    <property type="entry name" value="Glu_tRNA_synth_type1"/>
    <property type="match status" value="1"/>
</dbReference>
<evidence type="ECO:0000259" key="12">
    <source>
        <dbReference type="Pfam" id="PF19269"/>
    </source>
</evidence>
<keyword evidence="8 10" id="KW-0030">Aminoacyl-tRNA synthetase</keyword>
<feature type="domain" description="Glutamyl/glutaminyl-tRNA synthetase class Ib catalytic" evidence="11">
    <location>
        <begin position="71"/>
        <end position="390"/>
    </location>
</feature>
<dbReference type="InterPro" id="IPR020058">
    <property type="entry name" value="Glu/Gln-tRNA-synth_Ib_cat-dom"/>
</dbReference>
<organism evidence="13 14">
    <name type="scientific">Heterostelium pallidum (strain ATCC 26659 / Pp 5 / PN500)</name>
    <name type="common">Cellular slime mold</name>
    <name type="synonym">Polysphondylium pallidum</name>
    <dbReference type="NCBI Taxonomy" id="670386"/>
    <lineage>
        <taxon>Eukaryota</taxon>
        <taxon>Amoebozoa</taxon>
        <taxon>Evosea</taxon>
        <taxon>Eumycetozoa</taxon>
        <taxon>Dictyostelia</taxon>
        <taxon>Acytosteliales</taxon>
        <taxon>Acytosteliaceae</taxon>
        <taxon>Heterostelium</taxon>
    </lineage>
</organism>
<dbReference type="Gene3D" id="1.10.10.350">
    <property type="match status" value="1"/>
</dbReference>
<dbReference type="FunCoup" id="D3BU50">
    <property type="interactions" value="360"/>
</dbReference>
<dbReference type="GO" id="GO:0004818">
    <property type="term" value="F:glutamate-tRNA ligase activity"/>
    <property type="evidence" value="ECO:0007669"/>
    <property type="project" value="UniProtKB-EC"/>
</dbReference>
<evidence type="ECO:0000256" key="3">
    <source>
        <dbReference type="ARBA" id="ARBA00012835"/>
    </source>
</evidence>
<evidence type="ECO:0000313" key="14">
    <source>
        <dbReference type="Proteomes" id="UP000001396"/>
    </source>
</evidence>
<comment type="subcellular location">
    <subcellularLocation>
        <location evidence="1">Mitochondrion</location>
    </subcellularLocation>
</comment>
<dbReference type="CDD" id="cd00808">
    <property type="entry name" value="GluRS_core"/>
    <property type="match status" value="1"/>
</dbReference>
<evidence type="ECO:0000256" key="5">
    <source>
        <dbReference type="ARBA" id="ARBA00022741"/>
    </source>
</evidence>
<reference evidence="13 14" key="1">
    <citation type="journal article" date="2011" name="Genome Res.">
        <title>Phylogeny-wide analysis of social amoeba genomes highlights ancient origins for complex intercellular communication.</title>
        <authorList>
            <person name="Heidel A.J."/>
            <person name="Lawal H.M."/>
            <person name="Felder M."/>
            <person name="Schilde C."/>
            <person name="Helps N.R."/>
            <person name="Tunggal B."/>
            <person name="Rivero F."/>
            <person name="John U."/>
            <person name="Schleicher M."/>
            <person name="Eichinger L."/>
            <person name="Platzer M."/>
            <person name="Noegel A.A."/>
            <person name="Schaap P."/>
            <person name="Gloeckner G."/>
        </authorList>
    </citation>
    <scope>NUCLEOTIDE SEQUENCE [LARGE SCALE GENOMIC DNA]</scope>
    <source>
        <strain evidence="14">ATCC 26659 / Pp 5 / PN500</strain>
    </source>
</reference>
<evidence type="ECO:0000256" key="8">
    <source>
        <dbReference type="ARBA" id="ARBA00023146"/>
    </source>
</evidence>